<evidence type="ECO:0000256" key="5">
    <source>
        <dbReference type="ARBA" id="ARBA00022723"/>
    </source>
</evidence>
<keyword evidence="4 14" id="KW-0812">Transmembrane</keyword>
<evidence type="ECO:0000256" key="9">
    <source>
        <dbReference type="ARBA" id="ARBA00023136"/>
    </source>
</evidence>
<dbReference type="AlphaFoldDB" id="I7KI60"/>
<keyword evidence="10 14" id="KW-0407">Ion channel</keyword>
<dbReference type="RefSeq" id="WP_008471880.1">
    <property type="nucleotide sequence ID" value="NZ_AYZP01000001.1"/>
</dbReference>
<keyword evidence="9 14" id="KW-0472">Membrane</keyword>
<dbReference type="GO" id="GO:0046872">
    <property type="term" value="F:metal ion binding"/>
    <property type="evidence" value="ECO:0007669"/>
    <property type="project" value="UniProtKB-KW"/>
</dbReference>
<comment type="subcellular location">
    <subcellularLocation>
        <location evidence="1 14">Cell membrane</location>
        <topology evidence="1 14">Multi-pass membrane protein</topology>
    </subcellularLocation>
</comment>
<evidence type="ECO:0000256" key="4">
    <source>
        <dbReference type="ARBA" id="ARBA00022692"/>
    </source>
</evidence>
<dbReference type="EMBL" id="CAKE01000035">
    <property type="protein sequence ID" value="CCI82715.1"/>
    <property type="molecule type" value="Genomic_DNA"/>
</dbReference>
<keyword evidence="3 14" id="KW-1003">Cell membrane</keyword>
<evidence type="ECO:0000256" key="14">
    <source>
        <dbReference type="HAMAP-Rule" id="MF_00454"/>
    </source>
</evidence>
<evidence type="ECO:0000256" key="2">
    <source>
        <dbReference type="ARBA" id="ARBA00022448"/>
    </source>
</evidence>
<gene>
    <name evidence="14" type="primary">fluC</name>
    <name evidence="14" type="synonym">crcB</name>
    <name evidence="15" type="ORF">BN55_08530</name>
</gene>
<dbReference type="eggNOG" id="COG0239">
    <property type="taxonomic scope" value="Bacteria"/>
</dbReference>
<dbReference type="HAMAP" id="MF_00454">
    <property type="entry name" value="FluC"/>
    <property type="match status" value="1"/>
</dbReference>
<dbReference type="GeneID" id="82847937"/>
<dbReference type="InterPro" id="IPR003691">
    <property type="entry name" value="FluC"/>
</dbReference>
<dbReference type="NCBIfam" id="NF010816">
    <property type="entry name" value="PRK14220.1"/>
    <property type="match status" value="1"/>
</dbReference>
<comment type="catalytic activity">
    <reaction evidence="12">
        <text>fluoride(in) = fluoride(out)</text>
        <dbReference type="Rhea" id="RHEA:76159"/>
        <dbReference type="ChEBI" id="CHEBI:17051"/>
    </reaction>
    <physiologicalReaction direction="left-to-right" evidence="12">
        <dbReference type="Rhea" id="RHEA:76160"/>
    </physiologicalReaction>
</comment>
<keyword evidence="6 14" id="KW-1133">Transmembrane helix</keyword>
<keyword evidence="2 14" id="KW-0813">Transport</keyword>
<dbReference type="GO" id="GO:0140114">
    <property type="term" value="P:cellular detoxification of fluoride"/>
    <property type="evidence" value="ECO:0007669"/>
    <property type="project" value="UniProtKB-UniRule"/>
</dbReference>
<evidence type="ECO:0000256" key="13">
    <source>
        <dbReference type="ARBA" id="ARBA00049940"/>
    </source>
</evidence>
<dbReference type="Proteomes" id="UP000009320">
    <property type="component" value="Unassembled WGS sequence"/>
</dbReference>
<evidence type="ECO:0000256" key="3">
    <source>
        <dbReference type="ARBA" id="ARBA00022475"/>
    </source>
</evidence>
<feature type="transmembrane region" description="Helical" evidence="14">
    <location>
        <begin position="94"/>
        <end position="115"/>
    </location>
</feature>
<dbReference type="PANTHER" id="PTHR28259:SF16">
    <property type="entry name" value="FLUORIDE-SPECIFIC ION CHANNEL FLUC 2"/>
    <property type="match status" value="1"/>
</dbReference>
<evidence type="ECO:0000256" key="1">
    <source>
        <dbReference type="ARBA" id="ARBA00004651"/>
    </source>
</evidence>
<evidence type="ECO:0000313" key="16">
    <source>
        <dbReference type="Proteomes" id="UP000009320"/>
    </source>
</evidence>
<evidence type="ECO:0000256" key="10">
    <source>
        <dbReference type="ARBA" id="ARBA00023303"/>
    </source>
</evidence>
<feature type="transmembrane region" description="Helical" evidence="14">
    <location>
        <begin position="59"/>
        <end position="82"/>
    </location>
</feature>
<feature type="binding site" evidence="14">
    <location>
        <position position="73"/>
    </location>
    <ligand>
        <name>Na(+)</name>
        <dbReference type="ChEBI" id="CHEBI:29101"/>
        <note>structural</note>
    </ligand>
</feature>
<feature type="transmembrane region" description="Helical" evidence="14">
    <location>
        <begin position="6"/>
        <end position="25"/>
    </location>
</feature>
<evidence type="ECO:0000256" key="11">
    <source>
        <dbReference type="ARBA" id="ARBA00035120"/>
    </source>
</evidence>
<feature type="binding site" evidence="14">
    <location>
        <position position="70"/>
    </location>
    <ligand>
        <name>Na(+)</name>
        <dbReference type="ChEBI" id="CHEBI:29101"/>
        <note>structural</note>
    </ligand>
</feature>
<keyword evidence="8 14" id="KW-0406">Ion transport</keyword>
<dbReference type="PATRIC" id="fig|1423758.3.peg.414"/>
<proteinExistence type="inferred from homology"/>
<accession>I7KI60</accession>
<evidence type="ECO:0000256" key="6">
    <source>
        <dbReference type="ARBA" id="ARBA00022989"/>
    </source>
</evidence>
<feature type="transmembrane region" description="Helical" evidence="14">
    <location>
        <begin position="32"/>
        <end position="53"/>
    </location>
</feature>
<dbReference type="PANTHER" id="PTHR28259">
    <property type="entry name" value="FLUORIDE EXPORT PROTEIN 1-RELATED"/>
    <property type="match status" value="1"/>
</dbReference>
<dbReference type="STRING" id="1423758.FC41_GL000411"/>
<comment type="similarity">
    <text evidence="11 14">Belongs to the fluoride channel Fluc/FEX (TC 1.A.43) family.</text>
</comment>
<evidence type="ECO:0000256" key="8">
    <source>
        <dbReference type="ARBA" id="ARBA00023065"/>
    </source>
</evidence>
<name>I7KI60_9LACO</name>
<dbReference type="NCBIfam" id="TIGR00494">
    <property type="entry name" value="crcB"/>
    <property type="match status" value="1"/>
</dbReference>
<dbReference type="GO" id="GO:0005886">
    <property type="term" value="C:plasma membrane"/>
    <property type="evidence" value="ECO:0007669"/>
    <property type="project" value="UniProtKB-SubCell"/>
</dbReference>
<dbReference type="GO" id="GO:0062054">
    <property type="term" value="F:fluoride channel activity"/>
    <property type="evidence" value="ECO:0007669"/>
    <property type="project" value="UniProtKB-UniRule"/>
</dbReference>
<reference evidence="15 16" key="1">
    <citation type="submission" date="2012-06" db="EMBL/GenBank/DDBJ databases">
        <title>Draft Genome Sequence of Lactobacillus hominis Strain CRBIP 24.179T, isolated from human intestine.</title>
        <authorList>
            <person name="Cousin S."/>
            <person name="Ma L."/>
            <person name="Bizet C."/>
            <person name="Loux V."/>
            <person name="Bouchier C."/>
            <person name="Clermont D."/>
            <person name="Creno S."/>
        </authorList>
    </citation>
    <scope>NUCLEOTIDE SEQUENCE [LARGE SCALE GENOMIC DNA]</scope>
    <source>
        <strain evidence="16">CRBIP 24.179T</strain>
    </source>
</reference>
<evidence type="ECO:0000256" key="7">
    <source>
        <dbReference type="ARBA" id="ARBA00023053"/>
    </source>
</evidence>
<keyword evidence="16" id="KW-1185">Reference proteome</keyword>
<evidence type="ECO:0000256" key="12">
    <source>
        <dbReference type="ARBA" id="ARBA00035585"/>
    </source>
</evidence>
<comment type="activity regulation">
    <text evidence="14">Na(+) is not transported, but it plays an essential structural role and its presence is essential for fluoride channel function.</text>
</comment>
<keyword evidence="5 14" id="KW-0479">Metal-binding</keyword>
<evidence type="ECO:0000313" key="15">
    <source>
        <dbReference type="EMBL" id="CCI82715.1"/>
    </source>
</evidence>
<comment type="function">
    <text evidence="13 14">Fluoride-specific ion channel. Important for reducing fluoride concentration in the cell, thus reducing its toxicity.</text>
</comment>
<protein>
    <recommendedName>
        <fullName evidence="14">Fluoride-specific ion channel FluC</fullName>
    </recommendedName>
</protein>
<dbReference type="Pfam" id="PF02537">
    <property type="entry name" value="CRCB"/>
    <property type="match status" value="1"/>
</dbReference>
<keyword evidence="7 14" id="KW-0915">Sodium</keyword>
<sequence length="117" mass="12737">MITALYIGLGASLGAISRYAITNFGKKHFSHVFPFATLLINLSGAFILGFLFAKQVSPVIYAFLGTGILGGYTTFSTLNTELIGQLKDKKIRRFLLYLILSYAGGLILVFAGYFLGK</sequence>
<dbReference type="OrthoDB" id="9815830at2"/>
<comment type="caution">
    <text evidence="15">The sequence shown here is derived from an EMBL/GenBank/DDBJ whole genome shotgun (WGS) entry which is preliminary data.</text>
</comment>
<organism evidence="15 16">
    <name type="scientific">Lactobacillus hominis DSM 23910 = CRBIP 24.179</name>
    <dbReference type="NCBI Taxonomy" id="1423758"/>
    <lineage>
        <taxon>Bacteria</taxon>
        <taxon>Bacillati</taxon>
        <taxon>Bacillota</taxon>
        <taxon>Bacilli</taxon>
        <taxon>Lactobacillales</taxon>
        <taxon>Lactobacillaceae</taxon>
        <taxon>Lactobacillus</taxon>
    </lineage>
</organism>